<feature type="domain" description="GH16" evidence="4">
    <location>
        <begin position="179"/>
        <end position="427"/>
    </location>
</feature>
<dbReference type="SUPFAM" id="SSF49899">
    <property type="entry name" value="Concanavalin A-like lectins/glucanases"/>
    <property type="match status" value="1"/>
</dbReference>
<dbReference type="PANTHER" id="PTHR10963">
    <property type="entry name" value="GLYCOSYL HYDROLASE-RELATED"/>
    <property type="match status" value="1"/>
</dbReference>
<keyword evidence="6" id="KW-1185">Reference proteome</keyword>
<keyword evidence="3" id="KW-0472">Membrane</keyword>
<comment type="similarity">
    <text evidence="1">Belongs to the glycosyl hydrolase 16 family.</text>
</comment>
<evidence type="ECO:0000256" key="3">
    <source>
        <dbReference type="SAM" id="Phobius"/>
    </source>
</evidence>
<comment type="caution">
    <text evidence="5">The sequence shown here is derived from an EMBL/GenBank/DDBJ whole genome shotgun (WGS) entry which is preliminary data.</text>
</comment>
<gene>
    <name evidence="5" type="ORF">GCM10009663_44990</name>
</gene>
<dbReference type="CDD" id="cd08023">
    <property type="entry name" value="GH16_laminarinase_like"/>
    <property type="match status" value="1"/>
</dbReference>
<feature type="region of interest" description="Disordered" evidence="2">
    <location>
        <begin position="161"/>
        <end position="190"/>
    </location>
</feature>
<dbReference type="Proteomes" id="UP001499987">
    <property type="component" value="Unassembled WGS sequence"/>
</dbReference>
<reference evidence="6" key="1">
    <citation type="journal article" date="2019" name="Int. J. Syst. Evol. Microbiol.">
        <title>The Global Catalogue of Microorganisms (GCM) 10K type strain sequencing project: providing services to taxonomists for standard genome sequencing and annotation.</title>
        <authorList>
            <consortium name="The Broad Institute Genomics Platform"/>
            <consortium name="The Broad Institute Genome Sequencing Center for Infectious Disease"/>
            <person name="Wu L."/>
            <person name="Ma J."/>
        </authorList>
    </citation>
    <scope>NUCLEOTIDE SEQUENCE [LARGE SCALE GENOMIC DNA]</scope>
    <source>
        <strain evidence="6">JCM 13002</strain>
    </source>
</reference>
<evidence type="ECO:0000259" key="4">
    <source>
        <dbReference type="PROSITE" id="PS51762"/>
    </source>
</evidence>
<protein>
    <recommendedName>
        <fullName evidence="4">GH16 domain-containing protein</fullName>
    </recommendedName>
</protein>
<dbReference type="PANTHER" id="PTHR10963:SF55">
    <property type="entry name" value="GLYCOSIDE HYDROLASE FAMILY 16 PROTEIN"/>
    <property type="match status" value="1"/>
</dbReference>
<keyword evidence="3" id="KW-0812">Transmembrane</keyword>
<dbReference type="Gene3D" id="2.60.120.200">
    <property type="match status" value="1"/>
</dbReference>
<dbReference type="InterPro" id="IPR013320">
    <property type="entry name" value="ConA-like_dom_sf"/>
</dbReference>
<dbReference type="PROSITE" id="PS51762">
    <property type="entry name" value="GH16_2"/>
    <property type="match status" value="1"/>
</dbReference>
<proteinExistence type="inferred from homology"/>
<evidence type="ECO:0000256" key="1">
    <source>
        <dbReference type="ARBA" id="ARBA00006865"/>
    </source>
</evidence>
<dbReference type="EMBL" id="BAAALD010000045">
    <property type="protein sequence ID" value="GAA1096960.1"/>
    <property type="molecule type" value="Genomic_DNA"/>
</dbReference>
<feature type="transmembrane region" description="Helical" evidence="3">
    <location>
        <begin position="64"/>
        <end position="86"/>
    </location>
</feature>
<evidence type="ECO:0000313" key="5">
    <source>
        <dbReference type="EMBL" id="GAA1096960.1"/>
    </source>
</evidence>
<name>A0ABP4EB12_9ACTN</name>
<dbReference type="Pfam" id="PF00722">
    <property type="entry name" value="Glyco_hydro_16"/>
    <property type="match status" value="1"/>
</dbReference>
<dbReference type="InterPro" id="IPR000757">
    <property type="entry name" value="Beta-glucanase-like"/>
</dbReference>
<sequence length="427" mass="45223">MNSFAGPAVRCVLAGLAWAGAAATVLPAGRVRTVLAAVAVLAVPGTALVLRCRWPARSRYAPTAAVVPAVACSAVLSAVAAAPLLLTHTFTARRVLVELAVLTTLLVLPYPRRRLPPPDPATRSTREGPPPPPGRYDRSALRAGALVAACVLAGATACGDPTADGSPASRTQAAVPGAQRATDPPTPPGPWHRVFLDDFTGSRLNTADWATCYDWNDGGCTNAGNHELQWYLPGQVSVGNGDLALTADRRTTHGTDGKTYPWTSGMVSTGRDHWDGAPRHTFTYGWFAAAVKVPVAAEGMFPAFWLIPADARGTPPEIDIAEFINSASHVDSNLHWRAPDGSDTHIGNRYGPADFSGGYHVFAVDWQPDSVTWYVDGVQRFKVTEPAAIPHVAMELVINLAVGFQTAPPPGTDSARLDVGWVAVWQR</sequence>
<accession>A0ABP4EB12</accession>
<feature type="region of interest" description="Disordered" evidence="2">
    <location>
        <begin position="113"/>
        <end position="138"/>
    </location>
</feature>
<keyword evidence="3" id="KW-1133">Transmembrane helix</keyword>
<organism evidence="5 6">
    <name type="scientific">Kitasatospora arboriphila</name>
    <dbReference type="NCBI Taxonomy" id="258052"/>
    <lineage>
        <taxon>Bacteria</taxon>
        <taxon>Bacillati</taxon>
        <taxon>Actinomycetota</taxon>
        <taxon>Actinomycetes</taxon>
        <taxon>Kitasatosporales</taxon>
        <taxon>Streptomycetaceae</taxon>
        <taxon>Kitasatospora</taxon>
    </lineage>
</organism>
<evidence type="ECO:0000313" key="6">
    <source>
        <dbReference type="Proteomes" id="UP001499987"/>
    </source>
</evidence>
<evidence type="ECO:0000256" key="2">
    <source>
        <dbReference type="SAM" id="MobiDB-lite"/>
    </source>
</evidence>
<dbReference type="RefSeq" id="WP_344625452.1">
    <property type="nucleotide sequence ID" value="NZ_BAAALD010000045.1"/>
</dbReference>
<feature type="transmembrane region" description="Helical" evidence="3">
    <location>
        <begin position="33"/>
        <end position="52"/>
    </location>
</feature>
<dbReference type="InterPro" id="IPR050546">
    <property type="entry name" value="Glycosyl_Hydrlase_16"/>
</dbReference>